<sequence>MENNHEEGLDEDEEEGKHICNRSHEQHEEDDEHGAGIDGPPSVVPGDTSVNIPYLRVACNHAQLLSNVVSAGRIPCRLTCLESILLPSPTTQPVFASTRDPSQIDNPPSSDVGQRS</sequence>
<dbReference type="EMBL" id="CAXLJL010000256">
    <property type="protein sequence ID" value="CAL5135309.1"/>
    <property type="molecule type" value="Genomic_DNA"/>
</dbReference>
<protein>
    <submittedName>
        <fullName evidence="2">Uncharacterized protein</fullName>
    </submittedName>
</protein>
<feature type="region of interest" description="Disordered" evidence="1">
    <location>
        <begin position="89"/>
        <end position="116"/>
    </location>
</feature>
<dbReference type="AlphaFoldDB" id="A0AAV2TDU3"/>
<feature type="compositionally biased region" description="Basic and acidic residues" evidence="1">
    <location>
        <begin position="15"/>
        <end position="27"/>
    </location>
</feature>
<organism evidence="2 3">
    <name type="scientific">Calicophoron daubneyi</name>
    <name type="common">Rumen fluke</name>
    <name type="synonym">Paramphistomum daubneyi</name>
    <dbReference type="NCBI Taxonomy" id="300641"/>
    <lineage>
        <taxon>Eukaryota</taxon>
        <taxon>Metazoa</taxon>
        <taxon>Spiralia</taxon>
        <taxon>Lophotrochozoa</taxon>
        <taxon>Platyhelminthes</taxon>
        <taxon>Trematoda</taxon>
        <taxon>Digenea</taxon>
        <taxon>Plagiorchiida</taxon>
        <taxon>Pronocephalata</taxon>
        <taxon>Paramphistomoidea</taxon>
        <taxon>Paramphistomidae</taxon>
        <taxon>Calicophoron</taxon>
    </lineage>
</organism>
<evidence type="ECO:0000313" key="2">
    <source>
        <dbReference type="EMBL" id="CAL5135309.1"/>
    </source>
</evidence>
<evidence type="ECO:0000256" key="1">
    <source>
        <dbReference type="SAM" id="MobiDB-lite"/>
    </source>
</evidence>
<comment type="caution">
    <text evidence="2">The sequence shown here is derived from an EMBL/GenBank/DDBJ whole genome shotgun (WGS) entry which is preliminary data.</text>
</comment>
<gene>
    <name evidence="2" type="ORF">CDAUBV1_LOCUS9472</name>
</gene>
<dbReference type="Proteomes" id="UP001497525">
    <property type="component" value="Unassembled WGS sequence"/>
</dbReference>
<proteinExistence type="predicted"/>
<accession>A0AAV2TDU3</accession>
<name>A0AAV2TDU3_CALDB</name>
<reference evidence="2" key="1">
    <citation type="submission" date="2024-06" db="EMBL/GenBank/DDBJ databases">
        <authorList>
            <person name="Liu X."/>
            <person name="Lenzi L."/>
            <person name="Haldenby T S."/>
            <person name="Uol C."/>
        </authorList>
    </citation>
    <scope>NUCLEOTIDE SEQUENCE</scope>
</reference>
<evidence type="ECO:0000313" key="3">
    <source>
        <dbReference type="Proteomes" id="UP001497525"/>
    </source>
</evidence>
<feature type="region of interest" description="Disordered" evidence="1">
    <location>
        <begin position="1"/>
        <end position="49"/>
    </location>
</feature>